<reference evidence="15 16" key="1">
    <citation type="submission" date="2017-06" db="EMBL/GenBank/DDBJ databases">
        <authorList>
            <person name="Kim H.J."/>
            <person name="Triplett B.A."/>
        </authorList>
    </citation>
    <scope>NUCLEOTIDE SEQUENCE [LARGE SCALE GENOMIC DNA]</scope>
    <source>
        <strain evidence="15 16">SCA</strain>
    </source>
</reference>
<proteinExistence type="inferred from homology"/>
<evidence type="ECO:0000256" key="2">
    <source>
        <dbReference type="ARBA" id="ARBA00022598"/>
    </source>
</evidence>
<dbReference type="InterPro" id="IPR035911">
    <property type="entry name" value="MurE/MurF_N"/>
</dbReference>
<evidence type="ECO:0000313" key="16">
    <source>
        <dbReference type="Proteomes" id="UP000198304"/>
    </source>
</evidence>
<dbReference type="InterPro" id="IPR036615">
    <property type="entry name" value="Mur_ligase_C_dom_sf"/>
</dbReference>
<protein>
    <recommendedName>
        <fullName evidence="10 11">UDP-N-acetylmuramoyl-tripeptide--D-alanyl-D-alanine ligase</fullName>
        <ecNumber evidence="10 11">6.3.2.10</ecNumber>
    </recommendedName>
    <alternativeName>
        <fullName evidence="10">D-alanyl-D-alanine-adding enzyme</fullName>
    </alternativeName>
</protein>
<keyword evidence="4 10" id="KW-0547">Nucleotide-binding</keyword>
<dbReference type="PANTHER" id="PTHR43024:SF1">
    <property type="entry name" value="UDP-N-ACETYLMURAMOYL-TRIPEPTIDE--D-ALANYL-D-ALANINE LIGASE"/>
    <property type="match status" value="1"/>
</dbReference>
<dbReference type="InterPro" id="IPR013221">
    <property type="entry name" value="Mur_ligase_cen"/>
</dbReference>
<dbReference type="GO" id="GO:0047480">
    <property type="term" value="F:UDP-N-acetylmuramoyl-tripeptide-D-alanyl-D-alanine ligase activity"/>
    <property type="evidence" value="ECO:0007669"/>
    <property type="project" value="UniProtKB-UniRule"/>
</dbReference>
<sequence>MIKQPIDKIVEACRGNILQRGLEEDIAGISTDSRTIESNYLFVPLVGENFDGHDFIASAKKKGASAILWEKDKEIPLDALENICVIEVEDTLKALQDISKYYRELFSMPFVAITGSTGKTSTKDMISSVLSYKYDVLKNIGNFNNHIGLPLTLFNLDEHHEIGVLEMGMSGAGEIFTLTEIVKPSIGVITNIGVSHIENLGSRENIMKAKMEVASFLGEHDYLLLNGDNDLLSTLKNERSVYHKIFFGLTEENDIFPKNLVDLGEKGFTFSIEVKGEDHFFMIKQPGIHNVYNALAAIWIGLYNNMEIDAVKAGLENYVPSKMRMEVHSINDVKVINDAYNASPDSMKAALKVLRDMKGKRKIAVLGNMFELGDFSEEGHRMVGAYAVNKVDILITVGNMAQWIADEAIALGMKRQIYTTTSNKEAIEILENIMNEKDIILIKGSRGMIMEEIVHHLLERS</sequence>
<organism evidence="15 16">
    <name type="scientific">Anaerovirgula multivorans</name>
    <dbReference type="NCBI Taxonomy" id="312168"/>
    <lineage>
        <taxon>Bacteria</taxon>
        <taxon>Bacillati</taxon>
        <taxon>Bacillota</taxon>
        <taxon>Clostridia</taxon>
        <taxon>Peptostreptococcales</taxon>
        <taxon>Natronincolaceae</taxon>
        <taxon>Anaerovirgula</taxon>
    </lineage>
</organism>
<feature type="binding site" evidence="10">
    <location>
        <begin position="115"/>
        <end position="121"/>
    </location>
    <ligand>
        <name>ATP</name>
        <dbReference type="ChEBI" id="CHEBI:30616"/>
    </ligand>
</feature>
<dbReference type="GO" id="GO:0005737">
    <property type="term" value="C:cytoplasm"/>
    <property type="evidence" value="ECO:0007669"/>
    <property type="project" value="UniProtKB-SubCell"/>
</dbReference>
<dbReference type="GO" id="GO:0008360">
    <property type="term" value="P:regulation of cell shape"/>
    <property type="evidence" value="ECO:0007669"/>
    <property type="project" value="UniProtKB-KW"/>
</dbReference>
<keyword evidence="2 10" id="KW-0436">Ligase</keyword>
<keyword evidence="6 10" id="KW-0133">Cell shape</keyword>
<dbReference type="InterPro" id="IPR000713">
    <property type="entry name" value="Mur_ligase_N"/>
</dbReference>
<accession>A0A239CX94</accession>
<keyword evidence="7 10" id="KW-0573">Peptidoglycan synthesis</keyword>
<dbReference type="EC" id="6.3.2.10" evidence="10 11"/>
<comment type="subcellular location">
    <subcellularLocation>
        <location evidence="10 11">Cytoplasm</location>
    </subcellularLocation>
</comment>
<dbReference type="Gene3D" id="3.90.190.20">
    <property type="entry name" value="Mur ligase, C-terminal domain"/>
    <property type="match status" value="1"/>
</dbReference>
<evidence type="ECO:0000256" key="7">
    <source>
        <dbReference type="ARBA" id="ARBA00022984"/>
    </source>
</evidence>
<evidence type="ECO:0000256" key="5">
    <source>
        <dbReference type="ARBA" id="ARBA00022840"/>
    </source>
</evidence>
<evidence type="ECO:0000259" key="14">
    <source>
        <dbReference type="Pfam" id="PF08245"/>
    </source>
</evidence>
<keyword evidence="5 10" id="KW-0067">ATP-binding</keyword>
<dbReference type="NCBIfam" id="TIGR01143">
    <property type="entry name" value="murF"/>
    <property type="match status" value="1"/>
</dbReference>
<keyword evidence="3 10" id="KW-0132">Cell division</keyword>
<dbReference type="Gene3D" id="3.40.1390.10">
    <property type="entry name" value="MurE/MurF, N-terminal domain"/>
    <property type="match status" value="1"/>
</dbReference>
<dbReference type="RefSeq" id="WP_089282437.1">
    <property type="nucleotide sequence ID" value="NZ_FZOJ01000006.1"/>
</dbReference>
<keyword evidence="9 10" id="KW-0961">Cell wall biogenesis/degradation</keyword>
<comment type="pathway">
    <text evidence="10 11">Cell wall biogenesis; peptidoglycan biosynthesis.</text>
</comment>
<comment type="similarity">
    <text evidence="10">Belongs to the MurCDEF family. MurF subfamily.</text>
</comment>
<dbReference type="Gene3D" id="3.40.1190.10">
    <property type="entry name" value="Mur-like, catalytic domain"/>
    <property type="match status" value="1"/>
</dbReference>
<evidence type="ECO:0000259" key="12">
    <source>
        <dbReference type="Pfam" id="PF01225"/>
    </source>
</evidence>
<dbReference type="InterPro" id="IPR005863">
    <property type="entry name" value="UDP-N-AcMur_synth"/>
</dbReference>
<evidence type="ECO:0000256" key="8">
    <source>
        <dbReference type="ARBA" id="ARBA00023306"/>
    </source>
</evidence>
<dbReference type="Pfam" id="PF08245">
    <property type="entry name" value="Mur_ligase_M"/>
    <property type="match status" value="1"/>
</dbReference>
<dbReference type="Proteomes" id="UP000198304">
    <property type="component" value="Unassembled WGS sequence"/>
</dbReference>
<evidence type="ECO:0000256" key="6">
    <source>
        <dbReference type="ARBA" id="ARBA00022960"/>
    </source>
</evidence>
<keyword evidence="1 10" id="KW-0963">Cytoplasm</keyword>
<dbReference type="SUPFAM" id="SSF63418">
    <property type="entry name" value="MurE/MurF N-terminal domain"/>
    <property type="match status" value="1"/>
</dbReference>
<evidence type="ECO:0000256" key="11">
    <source>
        <dbReference type="RuleBase" id="RU004136"/>
    </source>
</evidence>
<evidence type="ECO:0000313" key="15">
    <source>
        <dbReference type="EMBL" id="SNS24549.1"/>
    </source>
</evidence>
<dbReference type="HAMAP" id="MF_02019">
    <property type="entry name" value="MurF"/>
    <property type="match status" value="1"/>
</dbReference>
<dbReference type="GO" id="GO:0051301">
    <property type="term" value="P:cell division"/>
    <property type="evidence" value="ECO:0007669"/>
    <property type="project" value="UniProtKB-KW"/>
</dbReference>
<dbReference type="GO" id="GO:0009252">
    <property type="term" value="P:peptidoglycan biosynthetic process"/>
    <property type="evidence" value="ECO:0007669"/>
    <property type="project" value="UniProtKB-UniRule"/>
</dbReference>
<dbReference type="Pfam" id="PF02875">
    <property type="entry name" value="Mur_ligase_C"/>
    <property type="match status" value="1"/>
</dbReference>
<evidence type="ECO:0000256" key="4">
    <source>
        <dbReference type="ARBA" id="ARBA00022741"/>
    </source>
</evidence>
<dbReference type="GO" id="GO:0008766">
    <property type="term" value="F:UDP-N-acetylmuramoylalanyl-D-glutamyl-2,6-diaminopimelate-D-alanyl-D-alanine ligase activity"/>
    <property type="evidence" value="ECO:0007669"/>
    <property type="project" value="RHEA"/>
</dbReference>
<comment type="function">
    <text evidence="10 11">Involved in cell wall formation. Catalyzes the final step in the synthesis of UDP-N-acetylmuramoyl-pentapeptide, the precursor of murein.</text>
</comment>
<name>A0A239CX94_9FIRM</name>
<gene>
    <name evidence="10" type="primary">murF</name>
    <name evidence="15" type="ORF">SAMN05446037_1006200</name>
</gene>
<keyword evidence="16" id="KW-1185">Reference proteome</keyword>
<dbReference type="InterPro" id="IPR004101">
    <property type="entry name" value="Mur_ligase_C"/>
</dbReference>
<evidence type="ECO:0000256" key="9">
    <source>
        <dbReference type="ARBA" id="ARBA00023316"/>
    </source>
</evidence>
<dbReference type="AlphaFoldDB" id="A0A239CX94"/>
<dbReference type="PANTHER" id="PTHR43024">
    <property type="entry name" value="UDP-N-ACETYLMURAMOYL-TRIPEPTIDE--D-ALANYL-D-ALANINE LIGASE"/>
    <property type="match status" value="1"/>
</dbReference>
<dbReference type="GO" id="GO:0071555">
    <property type="term" value="P:cell wall organization"/>
    <property type="evidence" value="ECO:0007669"/>
    <property type="project" value="UniProtKB-KW"/>
</dbReference>
<dbReference type="GO" id="GO:0005524">
    <property type="term" value="F:ATP binding"/>
    <property type="evidence" value="ECO:0007669"/>
    <property type="project" value="UniProtKB-UniRule"/>
</dbReference>
<evidence type="ECO:0000256" key="1">
    <source>
        <dbReference type="ARBA" id="ARBA00022490"/>
    </source>
</evidence>
<dbReference type="SUPFAM" id="SSF53244">
    <property type="entry name" value="MurD-like peptide ligases, peptide-binding domain"/>
    <property type="match status" value="1"/>
</dbReference>
<dbReference type="Pfam" id="PF01225">
    <property type="entry name" value="Mur_ligase"/>
    <property type="match status" value="1"/>
</dbReference>
<dbReference type="InterPro" id="IPR051046">
    <property type="entry name" value="MurCDEF_CellWall_CoF430Synth"/>
</dbReference>
<keyword evidence="8 10" id="KW-0131">Cell cycle</keyword>
<dbReference type="UniPathway" id="UPA00219"/>
<evidence type="ECO:0000256" key="10">
    <source>
        <dbReference type="HAMAP-Rule" id="MF_02019"/>
    </source>
</evidence>
<dbReference type="EMBL" id="FZOJ01000006">
    <property type="protein sequence ID" value="SNS24549.1"/>
    <property type="molecule type" value="Genomic_DNA"/>
</dbReference>
<feature type="domain" description="Mur ligase central" evidence="14">
    <location>
        <begin position="113"/>
        <end position="299"/>
    </location>
</feature>
<comment type="catalytic activity">
    <reaction evidence="10 11">
        <text>D-alanyl-D-alanine + UDP-N-acetyl-alpha-D-muramoyl-L-alanyl-gamma-D-glutamyl-meso-2,6-diaminopimelate + ATP = UDP-N-acetyl-alpha-D-muramoyl-L-alanyl-gamma-D-glutamyl-meso-2,6-diaminopimeloyl-D-alanyl-D-alanine + ADP + phosphate + H(+)</text>
        <dbReference type="Rhea" id="RHEA:28374"/>
        <dbReference type="ChEBI" id="CHEBI:15378"/>
        <dbReference type="ChEBI" id="CHEBI:30616"/>
        <dbReference type="ChEBI" id="CHEBI:43474"/>
        <dbReference type="ChEBI" id="CHEBI:57822"/>
        <dbReference type="ChEBI" id="CHEBI:61386"/>
        <dbReference type="ChEBI" id="CHEBI:83905"/>
        <dbReference type="ChEBI" id="CHEBI:456216"/>
        <dbReference type="EC" id="6.3.2.10"/>
    </reaction>
</comment>
<evidence type="ECO:0000259" key="13">
    <source>
        <dbReference type="Pfam" id="PF02875"/>
    </source>
</evidence>
<dbReference type="InterPro" id="IPR036565">
    <property type="entry name" value="Mur-like_cat_sf"/>
</dbReference>
<dbReference type="SUPFAM" id="SSF53623">
    <property type="entry name" value="MurD-like peptide ligases, catalytic domain"/>
    <property type="match status" value="1"/>
</dbReference>
<feature type="domain" description="Mur ligase C-terminal" evidence="13">
    <location>
        <begin position="323"/>
        <end position="446"/>
    </location>
</feature>
<dbReference type="OrthoDB" id="9801978at2"/>
<evidence type="ECO:0000256" key="3">
    <source>
        <dbReference type="ARBA" id="ARBA00022618"/>
    </source>
</evidence>
<feature type="domain" description="Mur ligase N-terminal catalytic" evidence="12">
    <location>
        <begin position="26"/>
        <end position="102"/>
    </location>
</feature>